<feature type="region of interest" description="Disordered" evidence="1">
    <location>
        <begin position="1"/>
        <end position="102"/>
    </location>
</feature>
<accession>A0A9C6SH37</accession>
<dbReference type="RefSeq" id="XP_048260577.1">
    <property type="nucleotide sequence ID" value="XM_048404620.1"/>
</dbReference>
<dbReference type="OrthoDB" id="7424185at2759"/>
<dbReference type="AlphaFoldDB" id="A0A9C6SH37"/>
<organism evidence="2 3">
    <name type="scientific">Bombus terrestris</name>
    <name type="common">Buff-tailed bumblebee</name>
    <name type="synonym">Apis terrestris</name>
    <dbReference type="NCBI Taxonomy" id="30195"/>
    <lineage>
        <taxon>Eukaryota</taxon>
        <taxon>Metazoa</taxon>
        <taxon>Ecdysozoa</taxon>
        <taxon>Arthropoda</taxon>
        <taxon>Hexapoda</taxon>
        <taxon>Insecta</taxon>
        <taxon>Pterygota</taxon>
        <taxon>Neoptera</taxon>
        <taxon>Endopterygota</taxon>
        <taxon>Hymenoptera</taxon>
        <taxon>Apocrita</taxon>
        <taxon>Aculeata</taxon>
        <taxon>Apoidea</taxon>
        <taxon>Anthophila</taxon>
        <taxon>Apidae</taxon>
        <taxon>Bombus</taxon>
        <taxon>Bombus</taxon>
    </lineage>
</organism>
<feature type="compositionally biased region" description="Low complexity" evidence="1">
    <location>
        <begin position="362"/>
        <end position="375"/>
    </location>
</feature>
<dbReference type="KEGG" id="bter:125384754"/>
<evidence type="ECO:0000256" key="1">
    <source>
        <dbReference type="SAM" id="MobiDB-lite"/>
    </source>
</evidence>
<reference evidence="3" key="1">
    <citation type="submission" date="2025-08" db="UniProtKB">
        <authorList>
            <consortium name="RefSeq"/>
        </authorList>
    </citation>
    <scope>IDENTIFICATION</scope>
</reference>
<evidence type="ECO:0000313" key="2">
    <source>
        <dbReference type="Proteomes" id="UP000835206"/>
    </source>
</evidence>
<keyword evidence="2" id="KW-1185">Reference proteome</keyword>
<gene>
    <name evidence="3" type="primary">LOC125384754</name>
</gene>
<dbReference type="GeneID" id="125384754"/>
<protein>
    <submittedName>
        <fullName evidence="3">Uncharacterized protein LOC125384754</fullName>
    </submittedName>
</protein>
<feature type="compositionally biased region" description="Polar residues" evidence="1">
    <location>
        <begin position="68"/>
        <end position="82"/>
    </location>
</feature>
<proteinExistence type="predicted"/>
<sequence>MRRQWYSPNVNVANYGEPQIVIEESTSGEEEEEGRRNESPPRCMDPDSTPLNPRLLSPWREVRKRSLPTPQCTSGITASQVRRMSDRGGEGSGLSKIQGPSPREATFLSTLSQTSAPQLGGRRHSVVTIERVSPTLFGRNRRESIARFPFGVVTRILPSRRDPESRMSAPPSGRGSTHNLQLDIMDDIADLKARKVRLRMYRTSTEQVYEMQPLEGNSSVQRYTEQPKQRFFEMPTLSVSPTSSLRKRVSELPRAARTPVFGAAGMVCSNRDLISILSSVGSSATEMSKKPEDLATASSSLRFDELKVVKAMKKMFGKKSPNSEVVWDNTSGTKVDAQVFGSAIEKILTAQKGNDTEIPRASGSSGKPSVSSNKPMSGEVTNLFWNSKNQKQTEFSEPSLCSSLKDLFKK</sequence>
<dbReference type="Proteomes" id="UP000835206">
    <property type="component" value="Chromosome 3"/>
</dbReference>
<feature type="region of interest" description="Disordered" evidence="1">
    <location>
        <begin position="159"/>
        <end position="179"/>
    </location>
</feature>
<evidence type="ECO:0000313" key="3">
    <source>
        <dbReference type="RefSeq" id="XP_048260577.1"/>
    </source>
</evidence>
<name>A0A9C6SH37_BOMTE</name>
<feature type="region of interest" description="Disordered" evidence="1">
    <location>
        <begin position="351"/>
        <end position="385"/>
    </location>
</feature>
<feature type="compositionally biased region" description="Polar residues" evidence="1">
    <location>
        <begin position="1"/>
        <end position="12"/>
    </location>
</feature>